<proteinExistence type="predicted"/>
<evidence type="ECO:0000313" key="2">
    <source>
        <dbReference type="Proteomes" id="UP001345963"/>
    </source>
</evidence>
<evidence type="ECO:0000313" key="1">
    <source>
        <dbReference type="EMBL" id="MED6242403.1"/>
    </source>
</evidence>
<keyword evidence="2" id="KW-1185">Reference proteome</keyword>
<dbReference type="EMBL" id="JAHUTI010030953">
    <property type="protein sequence ID" value="MED6242403.1"/>
    <property type="molecule type" value="Genomic_DNA"/>
</dbReference>
<protein>
    <submittedName>
        <fullName evidence="1">Uncharacterized protein</fullName>
    </submittedName>
</protein>
<accession>A0ABU7AWF4</accession>
<name>A0ABU7AWF4_9TELE</name>
<organism evidence="1 2">
    <name type="scientific">Ataeniobius toweri</name>
    <dbReference type="NCBI Taxonomy" id="208326"/>
    <lineage>
        <taxon>Eukaryota</taxon>
        <taxon>Metazoa</taxon>
        <taxon>Chordata</taxon>
        <taxon>Craniata</taxon>
        <taxon>Vertebrata</taxon>
        <taxon>Euteleostomi</taxon>
        <taxon>Actinopterygii</taxon>
        <taxon>Neopterygii</taxon>
        <taxon>Teleostei</taxon>
        <taxon>Neoteleostei</taxon>
        <taxon>Acanthomorphata</taxon>
        <taxon>Ovalentaria</taxon>
        <taxon>Atherinomorphae</taxon>
        <taxon>Cyprinodontiformes</taxon>
        <taxon>Goodeidae</taxon>
        <taxon>Ataeniobius</taxon>
    </lineage>
</organism>
<sequence length="129" mass="14940">MGRRFQVLMGSFVYYSTILLVLKKRTITGVNNYRPVVLMSVVMKFFGRLVMYHLKVNTGKYELPQGQFLSPACLSVKHKEHFTAKVVRYPGGNKKEYYSITTGLPSSYLYLKKHSCAYCSLSLSFFFFF</sequence>
<gene>
    <name evidence="1" type="ORF">ATANTOWER_004147</name>
</gene>
<comment type="caution">
    <text evidence="1">The sequence shown here is derived from an EMBL/GenBank/DDBJ whole genome shotgun (WGS) entry which is preliminary data.</text>
</comment>
<reference evidence="1 2" key="1">
    <citation type="submission" date="2021-07" db="EMBL/GenBank/DDBJ databases">
        <authorList>
            <person name="Palmer J.M."/>
        </authorList>
    </citation>
    <scope>NUCLEOTIDE SEQUENCE [LARGE SCALE GENOMIC DNA]</scope>
    <source>
        <strain evidence="1 2">AT_MEX2019</strain>
        <tissue evidence="1">Muscle</tissue>
    </source>
</reference>
<dbReference type="Proteomes" id="UP001345963">
    <property type="component" value="Unassembled WGS sequence"/>
</dbReference>